<dbReference type="SUPFAM" id="SSF47413">
    <property type="entry name" value="lambda repressor-like DNA-binding domains"/>
    <property type="match status" value="1"/>
</dbReference>
<name>A0A6M0QE03_9BACI</name>
<dbReference type="GO" id="GO:0000976">
    <property type="term" value="F:transcription cis-regulatory region binding"/>
    <property type="evidence" value="ECO:0007669"/>
    <property type="project" value="TreeGrafter"/>
</dbReference>
<gene>
    <name evidence="5" type="ORF">G4D63_19300</name>
</gene>
<dbReference type="InterPro" id="IPR046335">
    <property type="entry name" value="LacI/GalR-like_sensor"/>
</dbReference>
<evidence type="ECO:0000313" key="6">
    <source>
        <dbReference type="Proteomes" id="UP000481043"/>
    </source>
</evidence>
<reference evidence="5 6" key="1">
    <citation type="submission" date="2020-02" db="EMBL/GenBank/DDBJ databases">
        <title>Bacillus aquiflavi sp. nov., isolated from yellow water of strong flavor Chinese baijiu in Yibin region of China.</title>
        <authorList>
            <person name="Xie J."/>
        </authorList>
    </citation>
    <scope>NUCLEOTIDE SEQUENCE [LARGE SCALE GENOMIC DNA]</scope>
    <source>
        <strain evidence="5 6">SA4</strain>
    </source>
</reference>
<comment type="caution">
    <text evidence="5">The sequence shown here is derived from an EMBL/GenBank/DDBJ whole genome shotgun (WGS) entry which is preliminary data.</text>
</comment>
<organism evidence="5 6">
    <name type="scientific">Bacillus mesophilus</name>
    <dbReference type="NCBI Taxonomy" id="1808955"/>
    <lineage>
        <taxon>Bacteria</taxon>
        <taxon>Bacillati</taxon>
        <taxon>Bacillota</taxon>
        <taxon>Bacilli</taxon>
        <taxon>Bacillales</taxon>
        <taxon>Bacillaceae</taxon>
        <taxon>Bacillus</taxon>
    </lineage>
</organism>
<evidence type="ECO:0000256" key="2">
    <source>
        <dbReference type="ARBA" id="ARBA00023125"/>
    </source>
</evidence>
<dbReference type="Proteomes" id="UP000481043">
    <property type="component" value="Unassembled WGS sequence"/>
</dbReference>
<evidence type="ECO:0000256" key="1">
    <source>
        <dbReference type="ARBA" id="ARBA00023015"/>
    </source>
</evidence>
<dbReference type="Gene3D" id="1.10.260.40">
    <property type="entry name" value="lambda repressor-like DNA-binding domains"/>
    <property type="match status" value="1"/>
</dbReference>
<accession>A0A6M0QE03</accession>
<dbReference type="InterPro" id="IPR028082">
    <property type="entry name" value="Peripla_BP_I"/>
</dbReference>
<dbReference type="EMBL" id="JAAIWM010000010">
    <property type="protein sequence ID" value="NEY73860.1"/>
    <property type="molecule type" value="Genomic_DNA"/>
</dbReference>
<proteinExistence type="predicted"/>
<dbReference type="RefSeq" id="WP_163181725.1">
    <property type="nucleotide sequence ID" value="NZ_JAAIWM010000010.1"/>
</dbReference>
<evidence type="ECO:0000256" key="3">
    <source>
        <dbReference type="ARBA" id="ARBA00023163"/>
    </source>
</evidence>
<sequence>MPYTRLDVAKRAGVSPTTVSRVLNNNGYVSEDVRERVLLAIKELEYVPNRIARSLRTQKVGQVACITHGLSNPFYAEIVQGIEEVVIENGYTFSIYSTSLQRENLFNLVYDGFYDGLIILTESEFIDVVDFQQVKERIPISVYGDFDNETSVPNVSVNLYEAMKKSVTYLLDSGHTEIVYLGYSKHGIDGVKENPRFNGYADTLSSNGVMLSSDHLLYVPNWQDTLSSGYNKVIELLNKNISFTAIAACNDLMAIGAIRALNERGIRVPEDVSVTGFDDVEIARMFNPALTTISLPNRLIGRSLMEILLQQLKGNTDVRSIEYVPELIIRESVKQIIS</sequence>
<dbReference type="PANTHER" id="PTHR30146:SF109">
    <property type="entry name" value="HTH-TYPE TRANSCRIPTIONAL REGULATOR GALS"/>
    <property type="match status" value="1"/>
</dbReference>
<dbReference type="Pfam" id="PF00356">
    <property type="entry name" value="LacI"/>
    <property type="match status" value="1"/>
</dbReference>
<keyword evidence="6" id="KW-1185">Reference proteome</keyword>
<dbReference type="CDD" id="cd01392">
    <property type="entry name" value="HTH_LacI"/>
    <property type="match status" value="1"/>
</dbReference>
<dbReference type="Gene3D" id="3.40.50.2300">
    <property type="match status" value="2"/>
</dbReference>
<dbReference type="CDD" id="cd06267">
    <property type="entry name" value="PBP1_LacI_sugar_binding-like"/>
    <property type="match status" value="1"/>
</dbReference>
<dbReference type="SMART" id="SM00354">
    <property type="entry name" value="HTH_LACI"/>
    <property type="match status" value="1"/>
</dbReference>
<dbReference type="Pfam" id="PF13377">
    <property type="entry name" value="Peripla_BP_3"/>
    <property type="match status" value="1"/>
</dbReference>
<dbReference type="SUPFAM" id="SSF53822">
    <property type="entry name" value="Periplasmic binding protein-like I"/>
    <property type="match status" value="1"/>
</dbReference>
<dbReference type="InterPro" id="IPR000843">
    <property type="entry name" value="HTH_LacI"/>
</dbReference>
<protein>
    <submittedName>
        <fullName evidence="5">LacI family transcriptional regulator</fullName>
    </submittedName>
</protein>
<evidence type="ECO:0000259" key="4">
    <source>
        <dbReference type="PROSITE" id="PS50932"/>
    </source>
</evidence>
<keyword evidence="2" id="KW-0238">DNA-binding</keyword>
<keyword evidence="3" id="KW-0804">Transcription</keyword>
<evidence type="ECO:0000313" key="5">
    <source>
        <dbReference type="EMBL" id="NEY73860.1"/>
    </source>
</evidence>
<dbReference type="PANTHER" id="PTHR30146">
    <property type="entry name" value="LACI-RELATED TRANSCRIPTIONAL REPRESSOR"/>
    <property type="match status" value="1"/>
</dbReference>
<keyword evidence="1" id="KW-0805">Transcription regulation</keyword>
<dbReference type="GO" id="GO:0003700">
    <property type="term" value="F:DNA-binding transcription factor activity"/>
    <property type="evidence" value="ECO:0007669"/>
    <property type="project" value="TreeGrafter"/>
</dbReference>
<dbReference type="AlphaFoldDB" id="A0A6M0QE03"/>
<dbReference type="PROSITE" id="PS50932">
    <property type="entry name" value="HTH_LACI_2"/>
    <property type="match status" value="1"/>
</dbReference>
<dbReference type="InterPro" id="IPR010982">
    <property type="entry name" value="Lambda_DNA-bd_dom_sf"/>
</dbReference>
<feature type="domain" description="HTH lacI-type" evidence="4">
    <location>
        <begin position="7"/>
        <end position="57"/>
    </location>
</feature>